<evidence type="ECO:0000256" key="1">
    <source>
        <dbReference type="SAM" id="SignalP"/>
    </source>
</evidence>
<dbReference type="RefSeq" id="WP_169396093.1">
    <property type="nucleotide sequence ID" value="NZ_BAAAJH010000018.1"/>
</dbReference>
<keyword evidence="3" id="KW-1185">Reference proteome</keyword>
<sequence length="113" mass="11824">MTRAVGWLGVALLGAVLAGCAAGPVPPAPPQFSATPPPPDPVTVCVNQLTYWAAEDLRGAPDQGYDYQHRGLSSQQADALREIVDDARALGDSRSDAFVPDRVQAACASIIPR</sequence>
<reference evidence="2 3" key="1">
    <citation type="submission" date="2020-04" db="EMBL/GenBank/DDBJ databases">
        <authorList>
            <person name="Klaysubun C."/>
            <person name="Duangmal K."/>
            <person name="Lipun K."/>
        </authorList>
    </citation>
    <scope>NUCLEOTIDE SEQUENCE [LARGE SCALE GENOMIC DNA]</scope>
    <source>
        <strain evidence="2 3">JCM 11839</strain>
    </source>
</reference>
<evidence type="ECO:0000313" key="2">
    <source>
        <dbReference type="EMBL" id="NMH78019.1"/>
    </source>
</evidence>
<dbReference type="Proteomes" id="UP001296706">
    <property type="component" value="Unassembled WGS sequence"/>
</dbReference>
<proteinExistence type="predicted"/>
<keyword evidence="1" id="KW-0732">Signal</keyword>
<organism evidence="2 3">
    <name type="scientific">Pseudonocardia xinjiangensis</name>
    <dbReference type="NCBI Taxonomy" id="75289"/>
    <lineage>
        <taxon>Bacteria</taxon>
        <taxon>Bacillati</taxon>
        <taxon>Actinomycetota</taxon>
        <taxon>Actinomycetes</taxon>
        <taxon>Pseudonocardiales</taxon>
        <taxon>Pseudonocardiaceae</taxon>
        <taxon>Pseudonocardia</taxon>
    </lineage>
</organism>
<accession>A0ABX1RF29</accession>
<name>A0ABX1RF29_9PSEU</name>
<gene>
    <name evidence="2" type="ORF">HF577_13115</name>
</gene>
<comment type="caution">
    <text evidence="2">The sequence shown here is derived from an EMBL/GenBank/DDBJ whole genome shotgun (WGS) entry which is preliminary data.</text>
</comment>
<dbReference type="PROSITE" id="PS51257">
    <property type="entry name" value="PROKAR_LIPOPROTEIN"/>
    <property type="match status" value="1"/>
</dbReference>
<protein>
    <submittedName>
        <fullName evidence="2">Uncharacterized protein</fullName>
    </submittedName>
</protein>
<dbReference type="EMBL" id="JAAXKY010000034">
    <property type="protein sequence ID" value="NMH78019.1"/>
    <property type="molecule type" value="Genomic_DNA"/>
</dbReference>
<feature type="chain" id="PRO_5046403795" evidence="1">
    <location>
        <begin position="22"/>
        <end position="113"/>
    </location>
</feature>
<evidence type="ECO:0000313" key="3">
    <source>
        <dbReference type="Proteomes" id="UP001296706"/>
    </source>
</evidence>
<feature type="signal peptide" evidence="1">
    <location>
        <begin position="1"/>
        <end position="21"/>
    </location>
</feature>